<reference evidence="3 4" key="1">
    <citation type="submission" date="2020-08" db="EMBL/GenBank/DDBJ databases">
        <title>Sequencing the genomes of 1000 actinobacteria strains.</title>
        <authorList>
            <person name="Klenk H.-P."/>
        </authorList>
    </citation>
    <scope>NUCLEOTIDE SEQUENCE [LARGE SCALE GENOMIC DNA]</scope>
    <source>
        <strain evidence="3 4">DSM 45582</strain>
    </source>
</reference>
<dbReference type="RefSeq" id="WP_184482911.1">
    <property type="nucleotide sequence ID" value="NZ_JACHIV010000001.1"/>
</dbReference>
<dbReference type="InterPro" id="IPR029058">
    <property type="entry name" value="AB_hydrolase_fold"/>
</dbReference>
<evidence type="ECO:0000313" key="3">
    <source>
        <dbReference type="EMBL" id="MBB5071960.1"/>
    </source>
</evidence>
<dbReference type="Gene3D" id="3.40.50.1820">
    <property type="entry name" value="alpha/beta hydrolase"/>
    <property type="match status" value="1"/>
</dbReference>
<keyword evidence="1" id="KW-0378">Hydrolase</keyword>
<feature type="domain" description="AB hydrolase-1" evidence="2">
    <location>
        <begin position="52"/>
        <end position="182"/>
    </location>
</feature>
<evidence type="ECO:0000256" key="1">
    <source>
        <dbReference type="ARBA" id="ARBA00022801"/>
    </source>
</evidence>
<dbReference type="GO" id="GO:0016787">
    <property type="term" value="F:hydrolase activity"/>
    <property type="evidence" value="ECO:0007669"/>
    <property type="project" value="UniProtKB-KW"/>
</dbReference>
<organism evidence="3 4">
    <name type="scientific">Saccharopolyspora gloriosae</name>
    <dbReference type="NCBI Taxonomy" id="455344"/>
    <lineage>
        <taxon>Bacteria</taxon>
        <taxon>Bacillati</taxon>
        <taxon>Actinomycetota</taxon>
        <taxon>Actinomycetes</taxon>
        <taxon>Pseudonocardiales</taxon>
        <taxon>Pseudonocardiaceae</taxon>
        <taxon>Saccharopolyspora</taxon>
    </lineage>
</organism>
<gene>
    <name evidence="3" type="ORF">BJ969_005048</name>
</gene>
<dbReference type="PRINTS" id="PR00412">
    <property type="entry name" value="EPOXHYDRLASE"/>
</dbReference>
<dbReference type="PANTHER" id="PTHR43329">
    <property type="entry name" value="EPOXIDE HYDROLASE"/>
    <property type="match status" value="1"/>
</dbReference>
<proteinExistence type="predicted"/>
<comment type="caution">
    <text evidence="3">The sequence shown here is derived from an EMBL/GenBank/DDBJ whole genome shotgun (WGS) entry which is preliminary data.</text>
</comment>
<dbReference type="Pfam" id="PF00561">
    <property type="entry name" value="Abhydrolase_1"/>
    <property type="match status" value="1"/>
</dbReference>
<dbReference type="Proteomes" id="UP000580474">
    <property type="component" value="Unassembled WGS sequence"/>
</dbReference>
<keyword evidence="4" id="KW-1185">Reference proteome</keyword>
<dbReference type="AlphaFoldDB" id="A0A840NJA7"/>
<sequence>MSTALQIGQPVGGFGSVSGTPGLPDGFEEVFASRLVNVDGVHLHVVTGGDGPPVLLLGGWPQFWYQWRLIMPALAEDHTVIAVDPRGAGLSDKPAEGYDSGTLARETHRLMQVLGYDRFAMIAHDVGGWTAYAMVADNPGPVTRLAIAEMLIPGISPSPPLIPEDRWSSDFAWHYNFNRTTDINERLVEGREHLYFGHQFATKAATPTAVPAAVVDVYVRALRIPGALRASFEFYRAIDEIVEQSAHRKKTPVEIPILAISGSAGGLDVAAEMRVGATDVTGVVLDGGHYISEEAPEAFLAAVETFLRR</sequence>
<dbReference type="EMBL" id="JACHIV010000001">
    <property type="protein sequence ID" value="MBB5071960.1"/>
    <property type="molecule type" value="Genomic_DNA"/>
</dbReference>
<dbReference type="InterPro" id="IPR000639">
    <property type="entry name" value="Epox_hydrolase-like"/>
</dbReference>
<evidence type="ECO:0000313" key="4">
    <source>
        <dbReference type="Proteomes" id="UP000580474"/>
    </source>
</evidence>
<dbReference type="SUPFAM" id="SSF53474">
    <property type="entry name" value="alpha/beta-Hydrolases"/>
    <property type="match status" value="1"/>
</dbReference>
<name>A0A840NJA7_9PSEU</name>
<accession>A0A840NJA7</accession>
<evidence type="ECO:0000259" key="2">
    <source>
        <dbReference type="Pfam" id="PF00561"/>
    </source>
</evidence>
<protein>
    <submittedName>
        <fullName evidence="3">Pimeloyl-ACP methyl ester carboxylesterase</fullName>
    </submittedName>
</protein>
<dbReference type="InterPro" id="IPR000073">
    <property type="entry name" value="AB_hydrolase_1"/>
</dbReference>